<sequence>MDKKNHNNTYRMKINNPLTSITNLYNKSSNWGKILFLVLLLLLVVAIFKPMQLQRKEGFEQQETFLLKTNDDLYDKFYSEIYDELVFNNLKDDYEVGEIINKTDVTSQSVILDIGSGTGHHVAKLKEQGFNAVGVDKSKSMIEKSKENFPEYKFLNGDVEKSSLFQPNSFTHILCLYFTIYYMKDKNAFFQNCMNWLMPGGYLVLHLVERDNFDPILPPGNPFILVSPQRYAKERITQTKLIFNDMEYTSNFSLDNNKNIATFEEKFKNTDTGKVRKNEHTLYMDTDNDILTMAQNNGFIVQGKIDLISVAYEYQYLYILIKPN</sequence>
<dbReference type="Gene3D" id="3.40.50.150">
    <property type="entry name" value="Vaccinia Virus protein VP39"/>
    <property type="match status" value="1"/>
</dbReference>
<dbReference type="EMBL" id="MN739668">
    <property type="protein sequence ID" value="QHT19574.1"/>
    <property type="molecule type" value="Genomic_DNA"/>
</dbReference>
<feature type="domain" description="Methyltransferase type 11" evidence="2">
    <location>
        <begin position="112"/>
        <end position="205"/>
    </location>
</feature>
<keyword evidence="1" id="KW-1133">Transmembrane helix</keyword>
<dbReference type="Pfam" id="PF08241">
    <property type="entry name" value="Methyltransf_11"/>
    <property type="match status" value="1"/>
</dbReference>
<keyword evidence="1" id="KW-0472">Membrane</keyword>
<dbReference type="GO" id="GO:0008757">
    <property type="term" value="F:S-adenosylmethionine-dependent methyltransferase activity"/>
    <property type="evidence" value="ECO:0007669"/>
    <property type="project" value="InterPro"/>
</dbReference>
<keyword evidence="1" id="KW-0812">Transmembrane</keyword>
<evidence type="ECO:0000256" key="1">
    <source>
        <dbReference type="SAM" id="Phobius"/>
    </source>
</evidence>
<dbReference type="InterPro" id="IPR029063">
    <property type="entry name" value="SAM-dependent_MTases_sf"/>
</dbReference>
<dbReference type="SUPFAM" id="SSF53335">
    <property type="entry name" value="S-adenosyl-L-methionine-dependent methyltransferases"/>
    <property type="match status" value="1"/>
</dbReference>
<dbReference type="PANTHER" id="PTHR43861">
    <property type="entry name" value="TRANS-ACONITATE 2-METHYLTRANSFERASE-RELATED"/>
    <property type="match status" value="1"/>
</dbReference>
<feature type="transmembrane region" description="Helical" evidence="1">
    <location>
        <begin position="31"/>
        <end position="48"/>
    </location>
</feature>
<accession>A0A6C0DSL9</accession>
<protein>
    <recommendedName>
        <fullName evidence="2">Methyltransferase type 11 domain-containing protein</fullName>
    </recommendedName>
</protein>
<reference evidence="3" key="1">
    <citation type="journal article" date="2020" name="Nature">
        <title>Giant virus diversity and host interactions through global metagenomics.</title>
        <authorList>
            <person name="Schulz F."/>
            <person name="Roux S."/>
            <person name="Paez-Espino D."/>
            <person name="Jungbluth S."/>
            <person name="Walsh D.A."/>
            <person name="Denef V.J."/>
            <person name="McMahon K.D."/>
            <person name="Konstantinidis K.T."/>
            <person name="Eloe-Fadrosh E.A."/>
            <person name="Kyrpides N.C."/>
            <person name="Woyke T."/>
        </authorList>
    </citation>
    <scope>NUCLEOTIDE SEQUENCE</scope>
    <source>
        <strain evidence="3">GVMAG-M-3300023174-5</strain>
    </source>
</reference>
<evidence type="ECO:0000313" key="3">
    <source>
        <dbReference type="EMBL" id="QHT19574.1"/>
    </source>
</evidence>
<dbReference type="InterPro" id="IPR013216">
    <property type="entry name" value="Methyltransf_11"/>
</dbReference>
<name>A0A6C0DSL9_9ZZZZ</name>
<dbReference type="CDD" id="cd02440">
    <property type="entry name" value="AdoMet_MTases"/>
    <property type="match status" value="1"/>
</dbReference>
<proteinExistence type="predicted"/>
<evidence type="ECO:0000259" key="2">
    <source>
        <dbReference type="Pfam" id="PF08241"/>
    </source>
</evidence>
<organism evidence="3">
    <name type="scientific">viral metagenome</name>
    <dbReference type="NCBI Taxonomy" id="1070528"/>
    <lineage>
        <taxon>unclassified sequences</taxon>
        <taxon>metagenomes</taxon>
        <taxon>organismal metagenomes</taxon>
    </lineage>
</organism>
<dbReference type="AlphaFoldDB" id="A0A6C0DSL9"/>